<protein>
    <submittedName>
        <fullName evidence="2">Uncharacterized protein</fullName>
    </submittedName>
</protein>
<evidence type="ECO:0000313" key="2">
    <source>
        <dbReference type="EMBL" id="CAH0753359.1"/>
    </source>
</evidence>
<evidence type="ECO:0000256" key="1">
    <source>
        <dbReference type="SAM" id="SignalP"/>
    </source>
</evidence>
<organism evidence="2 3">
    <name type="scientific">Bemisia tabaci</name>
    <name type="common">Sweetpotato whitefly</name>
    <name type="synonym">Aleurodes tabaci</name>
    <dbReference type="NCBI Taxonomy" id="7038"/>
    <lineage>
        <taxon>Eukaryota</taxon>
        <taxon>Metazoa</taxon>
        <taxon>Ecdysozoa</taxon>
        <taxon>Arthropoda</taxon>
        <taxon>Hexapoda</taxon>
        <taxon>Insecta</taxon>
        <taxon>Pterygota</taxon>
        <taxon>Neoptera</taxon>
        <taxon>Paraneoptera</taxon>
        <taxon>Hemiptera</taxon>
        <taxon>Sternorrhyncha</taxon>
        <taxon>Aleyrodoidea</taxon>
        <taxon>Aleyrodidae</taxon>
        <taxon>Aleyrodinae</taxon>
        <taxon>Bemisia</taxon>
    </lineage>
</organism>
<dbReference type="EMBL" id="OU963862">
    <property type="protein sequence ID" value="CAH0753359.1"/>
    <property type="molecule type" value="Genomic_DNA"/>
</dbReference>
<reference evidence="2" key="1">
    <citation type="submission" date="2021-12" db="EMBL/GenBank/DDBJ databases">
        <authorList>
            <person name="King R."/>
        </authorList>
    </citation>
    <scope>NUCLEOTIDE SEQUENCE</scope>
</reference>
<sequence>MKTMLGSQVLSLLLVFIIFATEAAHVPEPTLTGEIQKDAVFPRRSEMTFFGLFNHSWSIGVSCDDETLKYQAEISSETVSRVTFPQNNTQSDKIINRCEFVDELAKFWGGYVYIDNGIPPFTTTITVAIIPQSYYGSFKFLIKCYVVDSLITSRCLPTSNDLETAPKDEGKLNRGKS</sequence>
<dbReference type="Proteomes" id="UP001152759">
    <property type="component" value="Chromosome 1"/>
</dbReference>
<accession>A0A9P0C488</accession>
<dbReference type="KEGG" id="btab:109041262"/>
<proteinExistence type="predicted"/>
<keyword evidence="3" id="KW-1185">Reference proteome</keyword>
<evidence type="ECO:0000313" key="3">
    <source>
        <dbReference type="Proteomes" id="UP001152759"/>
    </source>
</evidence>
<gene>
    <name evidence="2" type="ORF">BEMITA_LOCUS709</name>
</gene>
<keyword evidence="1" id="KW-0732">Signal</keyword>
<dbReference type="AlphaFoldDB" id="A0A9P0C488"/>
<name>A0A9P0C488_BEMTA</name>
<feature type="chain" id="PRO_5040417809" evidence="1">
    <location>
        <begin position="24"/>
        <end position="177"/>
    </location>
</feature>
<feature type="signal peptide" evidence="1">
    <location>
        <begin position="1"/>
        <end position="23"/>
    </location>
</feature>